<keyword evidence="2" id="KW-1185">Reference proteome</keyword>
<dbReference type="AlphaFoldDB" id="A0A9W9ZUS1"/>
<evidence type="ECO:0000313" key="1">
    <source>
        <dbReference type="EMBL" id="KAJ7386364.1"/>
    </source>
</evidence>
<comment type="caution">
    <text evidence="1">The sequence shown here is derived from an EMBL/GenBank/DDBJ whole genome shotgun (WGS) entry which is preliminary data.</text>
</comment>
<proteinExistence type="predicted"/>
<accession>A0A9W9ZUS1</accession>
<gene>
    <name evidence="1" type="ORF">OS493_008486</name>
</gene>
<evidence type="ECO:0000313" key="2">
    <source>
        <dbReference type="Proteomes" id="UP001163046"/>
    </source>
</evidence>
<sequence length="138" mass="15861">MATKEDQHKRKIGKDDGIHSDIILTRDKSFQISKKCGATLKPRRSIQHTCLHFGKRIDQHRLALISEETEQDLFRGTQCIRGVDSSSESTLWVDIYHEKQMHHYKKIPVADFKLVNLNSDDTRLVNGLLTTTLCSTEL</sequence>
<protein>
    <submittedName>
        <fullName evidence="1">Uncharacterized protein</fullName>
    </submittedName>
</protein>
<dbReference type="EMBL" id="MU825876">
    <property type="protein sequence ID" value="KAJ7386364.1"/>
    <property type="molecule type" value="Genomic_DNA"/>
</dbReference>
<dbReference type="OrthoDB" id="6015715at2759"/>
<name>A0A9W9ZUS1_9CNID</name>
<organism evidence="1 2">
    <name type="scientific">Desmophyllum pertusum</name>
    <dbReference type="NCBI Taxonomy" id="174260"/>
    <lineage>
        <taxon>Eukaryota</taxon>
        <taxon>Metazoa</taxon>
        <taxon>Cnidaria</taxon>
        <taxon>Anthozoa</taxon>
        <taxon>Hexacorallia</taxon>
        <taxon>Scleractinia</taxon>
        <taxon>Caryophylliina</taxon>
        <taxon>Caryophylliidae</taxon>
        <taxon>Desmophyllum</taxon>
    </lineage>
</organism>
<dbReference type="Proteomes" id="UP001163046">
    <property type="component" value="Unassembled WGS sequence"/>
</dbReference>
<reference evidence="1" key="1">
    <citation type="submission" date="2023-01" db="EMBL/GenBank/DDBJ databases">
        <title>Genome assembly of the deep-sea coral Lophelia pertusa.</title>
        <authorList>
            <person name="Herrera S."/>
            <person name="Cordes E."/>
        </authorList>
    </citation>
    <scope>NUCLEOTIDE SEQUENCE</scope>
    <source>
        <strain evidence="1">USNM1676648</strain>
        <tissue evidence="1">Polyp</tissue>
    </source>
</reference>